<reference evidence="2" key="1">
    <citation type="submission" date="2025-08" db="UniProtKB">
        <authorList>
            <consortium name="Ensembl"/>
        </authorList>
    </citation>
    <scope>IDENTIFICATION</scope>
</reference>
<sequence>MWSGLLPPGLNESDVDLSSDDGDESHGSFSKEDVKDVEGVQDAELQENGPESNATREPTVISSIPEENESQPCPSGISLRTWNKFLELQKKSHEMKTQSEQESQGRKRKRRRKGKQKRSDEVTKSSQQLANEEKWKELTQYFGINDRFESPVASRAPQKSGLELSIEKSVAEGDIDKAEELSDRLAARELGVKIAKAVACRNFVKAKQEAEAAQEAQKKKKLAWGFEAKKRWETKSNMGYISKYSCPKLPSILSIIPVILSICRFVIAGENMERDVLNERGAGT</sequence>
<dbReference type="InterPro" id="IPR037690">
    <property type="entry name" value="FAM204A"/>
</dbReference>
<name>A0A8B9FFQ1_9PSIT</name>
<evidence type="ECO:0000256" key="1">
    <source>
        <dbReference type="SAM" id="MobiDB-lite"/>
    </source>
</evidence>
<accession>A0A8B9FFQ1</accession>
<feature type="compositionally biased region" description="Basic and acidic residues" evidence="1">
    <location>
        <begin position="24"/>
        <end position="38"/>
    </location>
</feature>
<keyword evidence="3" id="KW-1185">Reference proteome</keyword>
<feature type="compositionally biased region" description="Polar residues" evidence="1">
    <location>
        <begin position="70"/>
        <end position="81"/>
    </location>
</feature>
<dbReference type="Ensembl" id="ENSACOT00000007275.1">
    <property type="protein sequence ID" value="ENSACOP00000007029.1"/>
    <property type="gene ID" value="ENSACOG00000004936.1"/>
</dbReference>
<organism evidence="2 3">
    <name type="scientific">Amazona collaria</name>
    <name type="common">yellow-billed parrot</name>
    <dbReference type="NCBI Taxonomy" id="241587"/>
    <lineage>
        <taxon>Eukaryota</taxon>
        <taxon>Metazoa</taxon>
        <taxon>Chordata</taxon>
        <taxon>Craniata</taxon>
        <taxon>Vertebrata</taxon>
        <taxon>Euteleostomi</taxon>
        <taxon>Archelosauria</taxon>
        <taxon>Archosauria</taxon>
        <taxon>Dinosauria</taxon>
        <taxon>Saurischia</taxon>
        <taxon>Theropoda</taxon>
        <taxon>Coelurosauria</taxon>
        <taxon>Aves</taxon>
        <taxon>Neognathae</taxon>
        <taxon>Neoaves</taxon>
        <taxon>Telluraves</taxon>
        <taxon>Australaves</taxon>
        <taxon>Psittaciformes</taxon>
        <taxon>Psittacidae</taxon>
        <taxon>Amazona</taxon>
    </lineage>
</organism>
<evidence type="ECO:0000313" key="3">
    <source>
        <dbReference type="Proteomes" id="UP000694522"/>
    </source>
</evidence>
<feature type="compositionally biased region" description="Acidic residues" evidence="1">
    <location>
        <begin position="13"/>
        <end position="23"/>
    </location>
</feature>
<dbReference type="AlphaFoldDB" id="A0A8B9FFQ1"/>
<feature type="region of interest" description="Disordered" evidence="1">
    <location>
        <begin position="1"/>
        <end position="131"/>
    </location>
</feature>
<protein>
    <submittedName>
        <fullName evidence="2">Family with sequence similarity 204 member A</fullName>
    </submittedName>
</protein>
<evidence type="ECO:0000313" key="2">
    <source>
        <dbReference type="Ensembl" id="ENSACOP00000007029.1"/>
    </source>
</evidence>
<proteinExistence type="predicted"/>
<feature type="compositionally biased region" description="Polar residues" evidence="1">
    <location>
        <begin position="49"/>
        <end position="62"/>
    </location>
</feature>
<dbReference type="PANTHER" id="PTHR14386">
    <property type="entry name" value="PROTEIN FAM204A"/>
    <property type="match status" value="1"/>
</dbReference>
<feature type="compositionally biased region" description="Basic residues" evidence="1">
    <location>
        <begin position="106"/>
        <end position="116"/>
    </location>
</feature>
<dbReference type="PANTHER" id="PTHR14386:SF2">
    <property type="entry name" value="PROTEIN FAM204A"/>
    <property type="match status" value="1"/>
</dbReference>
<reference evidence="2" key="2">
    <citation type="submission" date="2025-09" db="UniProtKB">
        <authorList>
            <consortium name="Ensembl"/>
        </authorList>
    </citation>
    <scope>IDENTIFICATION</scope>
</reference>
<feature type="compositionally biased region" description="Basic and acidic residues" evidence="1">
    <location>
        <begin position="87"/>
        <end position="105"/>
    </location>
</feature>
<dbReference type="Proteomes" id="UP000694522">
    <property type="component" value="Unplaced"/>
</dbReference>